<comment type="caution">
    <text evidence="1">The sequence shown here is derived from an EMBL/GenBank/DDBJ whole genome shotgun (WGS) entry which is preliminary data.</text>
</comment>
<dbReference type="EMBL" id="AYSL01000220">
    <property type="protein sequence ID" value="KTF07986.1"/>
    <property type="molecule type" value="Genomic_DNA"/>
</dbReference>
<reference evidence="1" key="1">
    <citation type="submission" date="2013-11" db="EMBL/GenBank/DDBJ databases">
        <title>Microbial diversity, functional groups and degradation webs in Northern and Southern Mediterranean and Red Sea marine crude oil polluted sites.</title>
        <authorList>
            <person name="Daffonchio D."/>
            <person name="Mapelli F."/>
            <person name="Ferrer M."/>
            <person name="Richter M."/>
            <person name="Cherif A."/>
            <person name="Malkawi H.I."/>
            <person name="Yakimov M.M."/>
            <person name="Abdel-Fattah Y.R."/>
            <person name="Blaghen M."/>
            <person name="Golyshin P.N."/>
            <person name="Kalogerakis N."/>
            <person name="Boon N."/>
            <person name="Magagnini M."/>
            <person name="Fava F."/>
        </authorList>
    </citation>
    <scope>NUCLEOTIDE SEQUENCE</scope>
</reference>
<protein>
    <submittedName>
        <fullName evidence="1">Uncharacterized protein</fullName>
    </submittedName>
</protein>
<evidence type="ECO:0000313" key="1">
    <source>
        <dbReference type="EMBL" id="KTF07986.1"/>
    </source>
</evidence>
<dbReference type="AlphaFoldDB" id="A0A1B6NX20"/>
<gene>
    <name evidence="1" type="ORF">MGSAQ_000520</name>
</gene>
<organism evidence="1">
    <name type="scientific">marine sediment metagenome</name>
    <dbReference type="NCBI Taxonomy" id="412755"/>
    <lineage>
        <taxon>unclassified sequences</taxon>
        <taxon>metagenomes</taxon>
        <taxon>ecological metagenomes</taxon>
    </lineage>
</organism>
<accession>A0A1B6NX20</accession>
<proteinExistence type="predicted"/>
<name>A0A1B6NX20_9ZZZZ</name>
<sequence length="44" mass="5035">MASLVSTHHKAVRINKTEWNKAYGLIVNVEHLLAAYLCRLTKIK</sequence>